<name>A0ABW4TJX6_9ACTN</name>
<evidence type="ECO:0000313" key="3">
    <source>
        <dbReference type="Proteomes" id="UP001597351"/>
    </source>
</evidence>
<organism evidence="2 3">
    <name type="scientific">Nocardioides aestuarii</name>
    <dbReference type="NCBI Taxonomy" id="252231"/>
    <lineage>
        <taxon>Bacteria</taxon>
        <taxon>Bacillati</taxon>
        <taxon>Actinomycetota</taxon>
        <taxon>Actinomycetes</taxon>
        <taxon>Propionibacteriales</taxon>
        <taxon>Nocardioidaceae</taxon>
        <taxon>Nocardioides</taxon>
    </lineage>
</organism>
<sequence>MPENTNDQPDTTASPLEEFLDTTPTADESRAPLLGTTRKQGRQRKLQMAKSKDPELGPLELLPGTWEADGTGWNMIALPFAGGDHGFRLLLNQYDETLVFSLVDKGIPNRGVSHDHDRETDQFLVALDYEQGIHQVAVVDRPESDVHGDPGAAIHHEPGLFLNMLNRIPDGFDIARLATIPHGDSVLALGKSRKRKGLAPIPRMFGTPIGEDDTFEDDDYLEPYKFFHEHPFKGTVGAASFPGFDPTEPHQLLRLANRGLEDQVKATTILEFDSTHPTGGISNIPFVVRQANASSMKSMFWIHEMKDGSLRMQYLQVVMLDFFRREDGLPGRMQWPHVSINTLTRRPDVEPGPRALTTDADR</sequence>
<protein>
    <submittedName>
        <fullName evidence="2">Heme-binding protein</fullName>
    </submittedName>
</protein>
<dbReference type="Proteomes" id="UP001597351">
    <property type="component" value="Unassembled WGS sequence"/>
</dbReference>
<keyword evidence="3" id="KW-1185">Reference proteome</keyword>
<accession>A0ABW4TJX6</accession>
<evidence type="ECO:0000256" key="1">
    <source>
        <dbReference type="SAM" id="MobiDB-lite"/>
    </source>
</evidence>
<gene>
    <name evidence="2" type="ORF">ACFSDE_08075</name>
</gene>
<feature type="region of interest" description="Disordered" evidence="1">
    <location>
        <begin position="1"/>
        <end position="59"/>
    </location>
</feature>
<feature type="compositionally biased region" description="Polar residues" evidence="1">
    <location>
        <begin position="1"/>
        <end position="14"/>
    </location>
</feature>
<evidence type="ECO:0000313" key="2">
    <source>
        <dbReference type="EMBL" id="MFD1946745.1"/>
    </source>
</evidence>
<dbReference type="NCBIfam" id="NF040572">
    <property type="entry name" value="heme_bind_FMP"/>
    <property type="match status" value="1"/>
</dbReference>
<dbReference type="RefSeq" id="WP_343917184.1">
    <property type="nucleotide sequence ID" value="NZ_BAAAJT010000002.1"/>
</dbReference>
<reference evidence="3" key="1">
    <citation type="journal article" date="2019" name="Int. J. Syst. Evol. Microbiol.">
        <title>The Global Catalogue of Microorganisms (GCM) 10K type strain sequencing project: providing services to taxonomists for standard genome sequencing and annotation.</title>
        <authorList>
            <consortium name="The Broad Institute Genomics Platform"/>
            <consortium name="The Broad Institute Genome Sequencing Center for Infectious Disease"/>
            <person name="Wu L."/>
            <person name="Ma J."/>
        </authorList>
    </citation>
    <scope>NUCLEOTIDE SEQUENCE [LARGE SCALE GENOMIC DNA]</scope>
    <source>
        <strain evidence="3">CGMCC 1.12477</strain>
    </source>
</reference>
<proteinExistence type="predicted"/>
<dbReference type="EMBL" id="JBHUGD010000003">
    <property type="protein sequence ID" value="MFD1946745.1"/>
    <property type="molecule type" value="Genomic_DNA"/>
</dbReference>
<dbReference type="InterPro" id="IPR047975">
    <property type="entry name" value="Heme_bind_FMP"/>
</dbReference>
<comment type="caution">
    <text evidence="2">The sequence shown here is derived from an EMBL/GenBank/DDBJ whole genome shotgun (WGS) entry which is preliminary data.</text>
</comment>